<protein>
    <submittedName>
        <fullName evidence="1">Uncharacterized protein</fullName>
    </submittedName>
</protein>
<organism evidence="1">
    <name type="scientific">Trichuris suis</name>
    <name type="common">pig whipworm</name>
    <dbReference type="NCBI Taxonomy" id="68888"/>
    <lineage>
        <taxon>Eukaryota</taxon>
        <taxon>Metazoa</taxon>
        <taxon>Ecdysozoa</taxon>
        <taxon>Nematoda</taxon>
        <taxon>Enoplea</taxon>
        <taxon>Dorylaimia</taxon>
        <taxon>Trichinellida</taxon>
        <taxon>Trichuridae</taxon>
        <taxon>Trichuris</taxon>
    </lineage>
</organism>
<name>A0A085N484_9BILA</name>
<reference evidence="1" key="1">
    <citation type="journal article" date="2014" name="Nat. Genet.">
        <title>Genome and transcriptome of the porcine whipworm Trichuris suis.</title>
        <authorList>
            <person name="Jex A.R."/>
            <person name="Nejsum P."/>
            <person name="Schwarz E.M."/>
            <person name="Hu L."/>
            <person name="Young N.D."/>
            <person name="Hall R.S."/>
            <person name="Korhonen P.K."/>
            <person name="Liao S."/>
            <person name="Thamsborg S."/>
            <person name="Xia J."/>
            <person name="Xu P."/>
            <person name="Wang S."/>
            <person name="Scheerlinck J.P."/>
            <person name="Hofmann A."/>
            <person name="Sternberg P.W."/>
            <person name="Wang J."/>
            <person name="Gasser R.B."/>
        </authorList>
    </citation>
    <scope>NUCLEOTIDE SEQUENCE [LARGE SCALE GENOMIC DNA]</scope>
    <source>
        <strain evidence="1">DCEP-RM93F</strain>
    </source>
</reference>
<accession>A0A085N484</accession>
<dbReference type="AlphaFoldDB" id="A0A085N484"/>
<proteinExistence type="predicted"/>
<gene>
    <name evidence="1" type="ORF">M514_06193</name>
</gene>
<sequence>MSEKEYEDKLIEAKADIFYLADMFEKFDSLNKALQGRDNNLMNSKAAVVSFHKKLEVYWHNISRHVFAIPKSEDDRRGSE</sequence>
<dbReference type="EMBL" id="KL367558">
    <property type="protein sequence ID" value="KFD64280.1"/>
    <property type="molecule type" value="Genomic_DNA"/>
</dbReference>
<evidence type="ECO:0000313" key="1">
    <source>
        <dbReference type="EMBL" id="KFD64280.1"/>
    </source>
</evidence>
<dbReference type="Proteomes" id="UP000030758">
    <property type="component" value="Unassembled WGS sequence"/>
</dbReference>